<protein>
    <submittedName>
        <fullName evidence="1">Uncharacterized protein</fullName>
    </submittedName>
</protein>
<organism evidence="1">
    <name type="scientific">uncultured gamma proteobacterium EB080_L93H08</name>
    <dbReference type="NCBI Taxonomy" id="710973"/>
    <lineage>
        <taxon>Bacteria</taxon>
        <taxon>Pseudomonadati</taxon>
        <taxon>Pseudomonadota</taxon>
        <taxon>Gammaproteobacteria</taxon>
        <taxon>environmental samples</taxon>
    </lineage>
</organism>
<sequence>MGKPHNTIGAMHLHFRVRNGIGWFLHAIVTRKKEFSLKFTLCKVI</sequence>
<name>E0Y2L5_9GAMM</name>
<accession>E0Y2L5</accession>
<dbReference type="EMBL" id="GU474948">
    <property type="protein sequence ID" value="ADI20906.1"/>
    <property type="molecule type" value="Genomic_DNA"/>
</dbReference>
<reference evidence="1" key="1">
    <citation type="journal article" date="2011" name="Environ. Microbiol.">
        <title>Time-series analyses of Monterey Bay coastal microbial picoplankton using a 'genome proxy' microarray.</title>
        <authorList>
            <person name="Rich V.I."/>
            <person name="Pham V.D."/>
            <person name="Eppley J."/>
            <person name="Shi Y."/>
            <person name="DeLong E.F."/>
        </authorList>
    </citation>
    <scope>NUCLEOTIDE SEQUENCE</scope>
</reference>
<dbReference type="AlphaFoldDB" id="E0Y2L5"/>
<proteinExistence type="predicted"/>
<evidence type="ECO:0000313" key="1">
    <source>
        <dbReference type="EMBL" id="ADI20906.1"/>
    </source>
</evidence>